<dbReference type="InterPro" id="IPR004358">
    <property type="entry name" value="Sig_transdc_His_kin-like_C"/>
</dbReference>
<keyword evidence="7" id="KW-0547">Nucleotide-binding</keyword>
<dbReference type="AlphaFoldDB" id="A0A6S6YL02"/>
<evidence type="ECO:0000256" key="8">
    <source>
        <dbReference type="ARBA" id="ARBA00022777"/>
    </source>
</evidence>
<dbReference type="Proteomes" id="UP000494108">
    <property type="component" value="Unassembled WGS sequence"/>
</dbReference>
<keyword evidence="6 13" id="KW-0808">Transferase</keyword>
<dbReference type="CDD" id="cd00082">
    <property type="entry name" value="HisKA"/>
    <property type="match status" value="1"/>
</dbReference>
<dbReference type="EC" id="2.7.13.3" evidence="3"/>
<feature type="transmembrane region" description="Helical" evidence="10">
    <location>
        <begin position="7"/>
        <end position="31"/>
    </location>
</feature>
<evidence type="ECO:0000259" key="12">
    <source>
        <dbReference type="PROSITE" id="PS50885"/>
    </source>
</evidence>
<dbReference type="PANTHER" id="PTHR44936:SF10">
    <property type="entry name" value="SENSOR PROTEIN RSTB"/>
    <property type="match status" value="1"/>
</dbReference>
<keyword evidence="4" id="KW-1003">Cell membrane</keyword>
<organism evidence="13 14">
    <name type="scientific">Achromobacter pestifer</name>
    <dbReference type="NCBI Taxonomy" id="1353889"/>
    <lineage>
        <taxon>Bacteria</taxon>
        <taxon>Pseudomonadati</taxon>
        <taxon>Pseudomonadota</taxon>
        <taxon>Betaproteobacteria</taxon>
        <taxon>Burkholderiales</taxon>
        <taxon>Alcaligenaceae</taxon>
        <taxon>Achromobacter</taxon>
    </lineage>
</organism>
<proteinExistence type="predicted"/>
<evidence type="ECO:0000256" key="3">
    <source>
        <dbReference type="ARBA" id="ARBA00012438"/>
    </source>
</evidence>
<dbReference type="PROSITE" id="PS50885">
    <property type="entry name" value="HAMP"/>
    <property type="match status" value="1"/>
</dbReference>
<accession>A0A6S6YL02</accession>
<evidence type="ECO:0000256" key="7">
    <source>
        <dbReference type="ARBA" id="ARBA00022741"/>
    </source>
</evidence>
<evidence type="ECO:0000256" key="9">
    <source>
        <dbReference type="ARBA" id="ARBA00022840"/>
    </source>
</evidence>
<dbReference type="SUPFAM" id="SSF47384">
    <property type="entry name" value="Homodimeric domain of signal transducing histidine kinase"/>
    <property type="match status" value="1"/>
</dbReference>
<comment type="subcellular location">
    <subcellularLocation>
        <location evidence="2">Cell membrane</location>
        <topology evidence="2">Multi-pass membrane protein</topology>
    </subcellularLocation>
</comment>
<keyword evidence="10" id="KW-0472">Membrane</keyword>
<dbReference type="PROSITE" id="PS50109">
    <property type="entry name" value="HIS_KIN"/>
    <property type="match status" value="1"/>
</dbReference>
<evidence type="ECO:0000256" key="2">
    <source>
        <dbReference type="ARBA" id="ARBA00004651"/>
    </source>
</evidence>
<dbReference type="InterPro" id="IPR003660">
    <property type="entry name" value="HAMP_dom"/>
</dbReference>
<keyword evidence="10" id="KW-1133">Transmembrane helix</keyword>
<dbReference type="Gene3D" id="1.10.287.130">
    <property type="match status" value="1"/>
</dbReference>
<evidence type="ECO:0000256" key="5">
    <source>
        <dbReference type="ARBA" id="ARBA00022553"/>
    </source>
</evidence>
<keyword evidence="8" id="KW-0418">Kinase</keyword>
<dbReference type="PRINTS" id="PR00344">
    <property type="entry name" value="BCTRLSENSOR"/>
</dbReference>
<comment type="catalytic activity">
    <reaction evidence="1">
        <text>ATP + protein L-histidine = ADP + protein N-phospho-L-histidine.</text>
        <dbReference type="EC" id="2.7.13.3"/>
    </reaction>
</comment>
<protein>
    <recommendedName>
        <fullName evidence="3">histidine kinase</fullName>
        <ecNumber evidence="3">2.7.13.3</ecNumber>
    </recommendedName>
</protein>
<dbReference type="Pfam" id="PF00672">
    <property type="entry name" value="HAMP"/>
    <property type="match status" value="1"/>
</dbReference>
<dbReference type="GO" id="GO:0005886">
    <property type="term" value="C:plasma membrane"/>
    <property type="evidence" value="ECO:0007669"/>
    <property type="project" value="UniProtKB-SubCell"/>
</dbReference>
<dbReference type="SUPFAM" id="SSF55874">
    <property type="entry name" value="ATPase domain of HSP90 chaperone/DNA topoisomerase II/histidine kinase"/>
    <property type="match status" value="1"/>
</dbReference>
<keyword evidence="14" id="KW-1185">Reference proteome</keyword>
<dbReference type="CDD" id="cd06225">
    <property type="entry name" value="HAMP"/>
    <property type="match status" value="1"/>
</dbReference>
<dbReference type="Gene3D" id="3.30.565.10">
    <property type="entry name" value="Histidine kinase-like ATPase, C-terminal domain"/>
    <property type="match status" value="1"/>
</dbReference>
<feature type="transmembrane region" description="Helical" evidence="10">
    <location>
        <begin position="135"/>
        <end position="158"/>
    </location>
</feature>
<evidence type="ECO:0000256" key="6">
    <source>
        <dbReference type="ARBA" id="ARBA00022679"/>
    </source>
</evidence>
<dbReference type="GO" id="GO:0005524">
    <property type="term" value="F:ATP binding"/>
    <property type="evidence" value="ECO:0007669"/>
    <property type="project" value="UniProtKB-KW"/>
</dbReference>
<dbReference type="SMART" id="SM00304">
    <property type="entry name" value="HAMP"/>
    <property type="match status" value="1"/>
</dbReference>
<dbReference type="Pfam" id="PF00512">
    <property type="entry name" value="HisKA"/>
    <property type="match status" value="1"/>
</dbReference>
<evidence type="ECO:0000256" key="1">
    <source>
        <dbReference type="ARBA" id="ARBA00000085"/>
    </source>
</evidence>
<name>A0A6S6YL02_9BURK</name>
<evidence type="ECO:0000256" key="10">
    <source>
        <dbReference type="SAM" id="Phobius"/>
    </source>
</evidence>
<dbReference type="InterPro" id="IPR003661">
    <property type="entry name" value="HisK_dim/P_dom"/>
</dbReference>
<reference evidence="13 14" key="1">
    <citation type="submission" date="2020-04" db="EMBL/GenBank/DDBJ databases">
        <authorList>
            <person name="De Canck E."/>
        </authorList>
    </citation>
    <scope>NUCLEOTIDE SEQUENCE [LARGE SCALE GENOMIC DNA]</scope>
    <source>
        <strain evidence="13 14">LMG 3431</strain>
    </source>
</reference>
<dbReference type="Pfam" id="PF02518">
    <property type="entry name" value="HATPase_c"/>
    <property type="match status" value="1"/>
</dbReference>
<sequence>MLKFAIRIFFVATIGYVVATQLVNVSFGYLLDSLSADLSYRAVRGQIYALHKDLDPVEPEARAAYIQKELLPHYGLALTLLPDRDVTPTTAEQQQLDRTGFLMRDDYNTYLTRLPGEPMQWLDIRLPLEPSMERWITWSAWAALSMVLAVILLLGWALPIWRDLDALRNATLRMGQGDMGVRVRLSRISGIRHVGESFNHMAERISALIDNQRSLTNAVSHELRTPLARLSFEVDMLGHDQYLPRRGQILQDMRADISELEAMVAELLVYARLERPSDETMRLETVDVCDWLGEALALVAHQADTRGIQCHIRDGYPAHVRLHPRYMSRALLNLVQNAVRYANHRVEIELRETAEHGYELLVDDDGGGIPEADRERVFDPFVRLDESRDRGTGGAGLGLAIVKRVVASHGGTIKILDSPLGGARFVLSWPGIERLSFNHGP</sequence>
<dbReference type="GO" id="GO:0000155">
    <property type="term" value="F:phosphorelay sensor kinase activity"/>
    <property type="evidence" value="ECO:0007669"/>
    <property type="project" value="InterPro"/>
</dbReference>
<evidence type="ECO:0000313" key="14">
    <source>
        <dbReference type="Proteomes" id="UP000494108"/>
    </source>
</evidence>
<dbReference type="RefSeq" id="WP_175172852.1">
    <property type="nucleotide sequence ID" value="NZ_CADIJX010000001.1"/>
</dbReference>
<keyword evidence="9" id="KW-0067">ATP-binding</keyword>
<dbReference type="InterPro" id="IPR036890">
    <property type="entry name" value="HATPase_C_sf"/>
</dbReference>
<dbReference type="EMBL" id="CADIJX010000001">
    <property type="protein sequence ID" value="CAB3627304.1"/>
    <property type="molecule type" value="Genomic_DNA"/>
</dbReference>
<evidence type="ECO:0000259" key="11">
    <source>
        <dbReference type="PROSITE" id="PS50109"/>
    </source>
</evidence>
<feature type="domain" description="Histidine kinase" evidence="11">
    <location>
        <begin position="218"/>
        <end position="433"/>
    </location>
</feature>
<evidence type="ECO:0000313" key="13">
    <source>
        <dbReference type="EMBL" id="CAB3627304.1"/>
    </source>
</evidence>
<dbReference type="InterPro" id="IPR050980">
    <property type="entry name" value="2C_sensor_his_kinase"/>
</dbReference>
<dbReference type="InterPro" id="IPR036097">
    <property type="entry name" value="HisK_dim/P_sf"/>
</dbReference>
<evidence type="ECO:0000256" key="4">
    <source>
        <dbReference type="ARBA" id="ARBA00022475"/>
    </source>
</evidence>
<dbReference type="PANTHER" id="PTHR44936">
    <property type="entry name" value="SENSOR PROTEIN CREC"/>
    <property type="match status" value="1"/>
</dbReference>
<dbReference type="InterPro" id="IPR003594">
    <property type="entry name" value="HATPase_dom"/>
</dbReference>
<dbReference type="SMART" id="SM00387">
    <property type="entry name" value="HATPase_c"/>
    <property type="match status" value="1"/>
</dbReference>
<dbReference type="InterPro" id="IPR005467">
    <property type="entry name" value="His_kinase_dom"/>
</dbReference>
<keyword evidence="10" id="KW-0812">Transmembrane</keyword>
<gene>
    <name evidence="13" type="primary">rstB_2</name>
    <name evidence="13" type="ORF">LMG3431_00514</name>
</gene>
<dbReference type="SMART" id="SM00388">
    <property type="entry name" value="HisKA"/>
    <property type="match status" value="1"/>
</dbReference>
<feature type="domain" description="HAMP" evidence="12">
    <location>
        <begin position="158"/>
        <end position="210"/>
    </location>
</feature>
<keyword evidence="5" id="KW-0597">Phosphoprotein</keyword>